<comment type="caution">
    <text evidence="3">The sequence shown here is derived from an EMBL/GenBank/DDBJ whole genome shotgun (WGS) entry which is preliminary data.</text>
</comment>
<keyword evidence="2" id="KW-0175">Coiled coil</keyword>
<dbReference type="InterPro" id="IPR009012">
    <property type="entry name" value="GrpE_head"/>
</dbReference>
<feature type="coiled-coil region" evidence="2">
    <location>
        <begin position="71"/>
        <end position="98"/>
    </location>
</feature>
<keyword evidence="1" id="KW-0143">Chaperone</keyword>
<dbReference type="GO" id="GO:0006457">
    <property type="term" value="P:protein folding"/>
    <property type="evidence" value="ECO:0007669"/>
    <property type="project" value="InterPro"/>
</dbReference>
<gene>
    <name evidence="3" type="ORF">AN619_12710</name>
</gene>
<evidence type="ECO:0000256" key="1">
    <source>
        <dbReference type="ARBA" id="ARBA00023186"/>
    </source>
</evidence>
<keyword evidence="4" id="KW-1185">Reference proteome</keyword>
<dbReference type="STRING" id="520762.AN619_12710"/>
<dbReference type="AlphaFoldDB" id="A0A140L6Y8"/>
<dbReference type="GO" id="GO:0000774">
    <property type="term" value="F:adenyl-nucleotide exchange factor activity"/>
    <property type="evidence" value="ECO:0007669"/>
    <property type="project" value="InterPro"/>
</dbReference>
<dbReference type="InterPro" id="IPR000740">
    <property type="entry name" value="GrpE"/>
</dbReference>
<dbReference type="OrthoDB" id="9812586at2"/>
<dbReference type="Proteomes" id="UP000070456">
    <property type="component" value="Unassembled WGS sequence"/>
</dbReference>
<reference evidence="3 4" key="1">
    <citation type="submission" date="2015-12" db="EMBL/GenBank/DDBJ databases">
        <title>Draft genome sequence of the thermoanaerobe Thermotalea metallivorans, an isolate from the runoff channel of the Great Artesian Basin, Australia.</title>
        <authorList>
            <person name="Patel B.K."/>
        </authorList>
    </citation>
    <scope>NUCLEOTIDE SEQUENCE [LARGE SCALE GENOMIC DNA]</scope>
    <source>
        <strain evidence="3 4">B2-1</strain>
    </source>
</reference>
<protein>
    <recommendedName>
        <fullName evidence="5">Protein GrpE</fullName>
    </recommendedName>
</protein>
<dbReference type="EMBL" id="LOEE01000028">
    <property type="protein sequence ID" value="KXG76313.1"/>
    <property type="molecule type" value="Genomic_DNA"/>
</dbReference>
<organism evidence="3 4">
    <name type="scientific">Thermotalea metallivorans</name>
    <dbReference type="NCBI Taxonomy" id="520762"/>
    <lineage>
        <taxon>Bacteria</taxon>
        <taxon>Bacillati</taxon>
        <taxon>Bacillota</taxon>
        <taxon>Clostridia</taxon>
        <taxon>Peptostreptococcales</taxon>
        <taxon>Thermotaleaceae</taxon>
        <taxon>Thermotalea</taxon>
    </lineage>
</organism>
<dbReference type="GO" id="GO:0051087">
    <property type="term" value="F:protein-folding chaperone binding"/>
    <property type="evidence" value="ECO:0007669"/>
    <property type="project" value="InterPro"/>
</dbReference>
<dbReference type="Pfam" id="PF01025">
    <property type="entry name" value="GrpE"/>
    <property type="match status" value="1"/>
</dbReference>
<dbReference type="Gene3D" id="2.30.22.10">
    <property type="entry name" value="Head domain of nucleotide exchange factor GrpE"/>
    <property type="match status" value="1"/>
</dbReference>
<proteinExistence type="predicted"/>
<dbReference type="SUPFAM" id="SSF51064">
    <property type="entry name" value="Head domain of nucleotide exchange factor GrpE"/>
    <property type="match status" value="1"/>
</dbReference>
<dbReference type="GO" id="GO:0042803">
    <property type="term" value="F:protein homodimerization activity"/>
    <property type="evidence" value="ECO:0007669"/>
    <property type="project" value="InterPro"/>
</dbReference>
<dbReference type="RefSeq" id="WP_068555860.1">
    <property type="nucleotide sequence ID" value="NZ_LOEE01000028.1"/>
</dbReference>
<evidence type="ECO:0000256" key="2">
    <source>
        <dbReference type="SAM" id="Coils"/>
    </source>
</evidence>
<name>A0A140L6Y8_9FIRM</name>
<accession>A0A140L6Y8</accession>
<evidence type="ECO:0000313" key="4">
    <source>
        <dbReference type="Proteomes" id="UP000070456"/>
    </source>
</evidence>
<sequence length="223" mass="26562">MDWKFWFQRKKTAVEEKIEELQMQIAEIDKKNDGVRDCLDKILEGTRRVDENLWEHGEAISKLSRLQYKTTQELQRKLDLLDETVRGMEERQRQQEEALHRQRIWEAQRKNVTDFCIRWVDDMDALCAKISENSQDSWYQLLRNWQEQLLLCLETMGIKEIPVLGTSFHPHLCEALDRVAADGDKAYVPYEVVDVIRRGFVFYDGTILRKAQVITIKEEEKEE</sequence>
<evidence type="ECO:0008006" key="5">
    <source>
        <dbReference type="Google" id="ProtNLM"/>
    </source>
</evidence>
<evidence type="ECO:0000313" key="3">
    <source>
        <dbReference type="EMBL" id="KXG76313.1"/>
    </source>
</evidence>